<reference evidence="2" key="1">
    <citation type="submission" date="2023-03" db="EMBL/GenBank/DDBJ databases">
        <title>Massive genome expansion in bonnet fungi (Mycena s.s.) driven by repeated elements and novel gene families across ecological guilds.</title>
        <authorList>
            <consortium name="Lawrence Berkeley National Laboratory"/>
            <person name="Harder C.B."/>
            <person name="Miyauchi S."/>
            <person name="Viragh M."/>
            <person name="Kuo A."/>
            <person name="Thoen E."/>
            <person name="Andreopoulos B."/>
            <person name="Lu D."/>
            <person name="Skrede I."/>
            <person name="Drula E."/>
            <person name="Henrissat B."/>
            <person name="Morin E."/>
            <person name="Kohler A."/>
            <person name="Barry K."/>
            <person name="LaButti K."/>
            <person name="Morin E."/>
            <person name="Salamov A."/>
            <person name="Lipzen A."/>
            <person name="Mereny Z."/>
            <person name="Hegedus B."/>
            <person name="Baldrian P."/>
            <person name="Stursova M."/>
            <person name="Weitz H."/>
            <person name="Taylor A."/>
            <person name="Grigoriev I.V."/>
            <person name="Nagy L.G."/>
            <person name="Martin F."/>
            <person name="Kauserud H."/>
        </authorList>
    </citation>
    <scope>NUCLEOTIDE SEQUENCE</scope>
    <source>
        <strain evidence="2">CBHHK188m</strain>
    </source>
</reference>
<dbReference type="Proteomes" id="UP001215280">
    <property type="component" value="Unassembled WGS sequence"/>
</dbReference>
<organism evidence="2 3">
    <name type="scientific">Mycena maculata</name>
    <dbReference type="NCBI Taxonomy" id="230809"/>
    <lineage>
        <taxon>Eukaryota</taxon>
        <taxon>Fungi</taxon>
        <taxon>Dikarya</taxon>
        <taxon>Basidiomycota</taxon>
        <taxon>Agaricomycotina</taxon>
        <taxon>Agaricomycetes</taxon>
        <taxon>Agaricomycetidae</taxon>
        <taxon>Agaricales</taxon>
        <taxon>Marasmiineae</taxon>
        <taxon>Mycenaceae</taxon>
        <taxon>Mycena</taxon>
    </lineage>
</organism>
<evidence type="ECO:0000256" key="1">
    <source>
        <dbReference type="SAM" id="MobiDB-lite"/>
    </source>
</evidence>
<evidence type="ECO:0000313" key="2">
    <source>
        <dbReference type="EMBL" id="KAJ7736196.1"/>
    </source>
</evidence>
<comment type="caution">
    <text evidence="2">The sequence shown here is derived from an EMBL/GenBank/DDBJ whole genome shotgun (WGS) entry which is preliminary data.</text>
</comment>
<accession>A0AAD7I838</accession>
<proteinExistence type="predicted"/>
<dbReference type="EMBL" id="JARJLG010000150">
    <property type="protein sequence ID" value="KAJ7736196.1"/>
    <property type="molecule type" value="Genomic_DNA"/>
</dbReference>
<dbReference type="AlphaFoldDB" id="A0AAD7I838"/>
<keyword evidence="3" id="KW-1185">Reference proteome</keyword>
<sequence>MWRQQILLSHSDAARPVQRKVHEQTHSPEATMSSDSSSSSQVITLGNSIPDYVELAVLIISARKPGIAYKLRCACGFLPMPLSLGWDADPGDEEAPPDFTVPGLLLSDMGSGATRLITARWMHALYKHTVDTQRPGTMVIHLTEAAYTARFGWPHSVVLTSFFFQLLVLSLTMEHGLRREAWLLLGAICIHIFEESRLSCNRYTILLVLLSGTLAAKLVSAAAECLPAKAAFAVLDMGISVLDRLTAACQFTGSISIGFIESLLPDPRGHHPDYEWISVAMHPIQPDRPLSTSVYPLSTWVDICLPR</sequence>
<name>A0AAD7I838_9AGAR</name>
<gene>
    <name evidence="2" type="ORF">DFH07DRAFT_779747</name>
</gene>
<protein>
    <submittedName>
        <fullName evidence="2">Uncharacterized protein</fullName>
    </submittedName>
</protein>
<evidence type="ECO:0000313" key="3">
    <source>
        <dbReference type="Proteomes" id="UP001215280"/>
    </source>
</evidence>
<feature type="region of interest" description="Disordered" evidence="1">
    <location>
        <begin position="13"/>
        <end position="40"/>
    </location>
</feature>